<dbReference type="CDD" id="cd05787">
    <property type="entry name" value="LbH_eIF2B_epsilon"/>
    <property type="match status" value="1"/>
</dbReference>
<feature type="region of interest" description="Disordered" evidence="11">
    <location>
        <begin position="433"/>
        <end position="531"/>
    </location>
</feature>
<comment type="similarity">
    <text evidence="2">Belongs to the eIF-2B gamma/epsilon subunits family.</text>
</comment>
<evidence type="ECO:0000256" key="5">
    <source>
        <dbReference type="ARBA" id="ARBA00022540"/>
    </source>
</evidence>
<proteinExistence type="inferred from homology"/>
<evidence type="ECO:0000256" key="9">
    <source>
        <dbReference type="ARBA" id="ARBA00044345"/>
    </source>
</evidence>
<evidence type="ECO:0000256" key="6">
    <source>
        <dbReference type="ARBA" id="ARBA00030179"/>
    </source>
</evidence>
<keyword evidence="14" id="KW-1185">Reference proteome</keyword>
<accession>A0A292PVR8</accession>
<dbReference type="InterPro" id="IPR005835">
    <property type="entry name" value="NTP_transferase_dom"/>
</dbReference>
<dbReference type="Pfam" id="PF25084">
    <property type="entry name" value="LbH_EIF2B"/>
    <property type="match status" value="1"/>
</dbReference>
<dbReference type="CDD" id="cd04197">
    <property type="entry name" value="eIF-2B_epsilon_N"/>
    <property type="match status" value="1"/>
</dbReference>
<gene>
    <name evidence="13" type="ORF">GSTUAT00005327001</name>
</gene>
<dbReference type="EMBL" id="LN891043">
    <property type="protein sequence ID" value="CUS10573.1"/>
    <property type="molecule type" value="Genomic_DNA"/>
</dbReference>
<dbReference type="InterPro" id="IPR056764">
    <property type="entry name" value="LbH_EIF2B3/5"/>
</dbReference>
<reference evidence="13" key="1">
    <citation type="submission" date="2015-10" db="EMBL/GenBank/DDBJ databases">
        <authorList>
            <person name="Regsiter A."/>
            <person name="william w."/>
        </authorList>
    </citation>
    <scope>NUCLEOTIDE SEQUENCE</scope>
    <source>
        <strain evidence="13">Montdore</strain>
    </source>
</reference>
<dbReference type="Gene3D" id="3.90.550.10">
    <property type="entry name" value="Spore Coat Polysaccharide Biosynthesis Protein SpsA, Chain A"/>
    <property type="match status" value="1"/>
</dbReference>
<dbReference type="GO" id="GO:0005829">
    <property type="term" value="C:cytosol"/>
    <property type="evidence" value="ECO:0007669"/>
    <property type="project" value="UniProtKB-SubCell"/>
</dbReference>
<evidence type="ECO:0000256" key="2">
    <source>
        <dbReference type="ARBA" id="ARBA00007878"/>
    </source>
</evidence>
<dbReference type="InterPro" id="IPR044123">
    <property type="entry name" value="W2_eIF2B_epsilon"/>
</dbReference>
<comment type="subunit">
    <text evidence="10">Component of the translation initiation factor 2B (eIF2B) complex which is a heterodecamer of two sets of five different subunits: alpha, beta, gamma, delta and epsilon. Subunits alpha, beta and delta comprise a regulatory subcomplex and subunits epsilon and gamma comprise a catalytic subcomplex. Within the complex, the hexameric regulatory complex resides at the center, with the two heterodimeric catalytic subcomplexes bound on opposite sides.</text>
</comment>
<name>A0A292PVR8_9PEZI</name>
<feature type="compositionally biased region" description="Basic and acidic residues" evidence="11">
    <location>
        <begin position="449"/>
        <end position="458"/>
    </location>
</feature>
<sequence>MSSRKDRKPPGGKKQAEEQRENVLQAVVLADSFENRFRPFTLETPRCLLPLANTPLIEYTLEFLALSGVQDVFIFASSHAEKVEEYIRSSRWAKKSSPFKNCRIILSPASVSVGDAMRELDSKQLITTDFLMVHGDFISNLPLGDVLDDHRKRRTADKNAIMTMVLKEGSSGLRAKDKGEKGVFLIDPATNRCVYYDEIAPYGRGGALVPRELLKDHSELQIRNDLIDCYLDICSPDVPALFTENFDYQHIRRHFLHGILTDYDLYGKTVHTHIIKGYYLARVRSLKAYDGVNGDLMERLAYPVVPDTNFLDGQSYTSTMGSRCIDEGAFLEQSAIIRPLTIIGADTSVGEGSVVGTSTIGRNCDIGSGVVIDGSYIWDDVAIGDGCRIYGSVIANGVKLGKDCIVERGALISYNVNILDGITIKAGSRITAYKRKSDTDSDSDDKEDKDDSLGGHEYEDSESEDEDEVIRSKMDSLGFQDEDLVNDSESSISTVSDDDEDSDDGITPGDKKLRERSDSVATATSEDNAEADAWHKEAAVSLLTAMEGDHPVEVASLELNGLRMTANASWHQVRKAAVSALHGRIEQVVATQSKGLPKATNEVFTRWEPLVKRMIFDQADQSDFLLLVQKDCVGRKNGGSLLLNVAQRVFDLDIVEEEAINAWWANEKSSTSAGGMGKVRQATEVFVKWLAEAEEESSEGDEEDEDSDDE</sequence>
<evidence type="ECO:0000256" key="8">
    <source>
        <dbReference type="ARBA" id="ARBA00044144"/>
    </source>
</evidence>
<feature type="compositionally biased region" description="Acidic residues" evidence="11">
    <location>
        <begin position="459"/>
        <end position="468"/>
    </location>
</feature>
<keyword evidence="5" id="KW-0396">Initiation factor</keyword>
<evidence type="ECO:0000313" key="14">
    <source>
        <dbReference type="Proteomes" id="UP001412239"/>
    </source>
</evidence>
<dbReference type="GO" id="GO:0031369">
    <property type="term" value="F:translation initiation factor binding"/>
    <property type="evidence" value="ECO:0007669"/>
    <property type="project" value="InterPro"/>
</dbReference>
<evidence type="ECO:0000256" key="4">
    <source>
        <dbReference type="ARBA" id="ARBA00022490"/>
    </source>
</evidence>
<feature type="compositionally biased region" description="Basic and acidic residues" evidence="11">
    <location>
        <begin position="509"/>
        <end position="518"/>
    </location>
</feature>
<dbReference type="SMART" id="SM00515">
    <property type="entry name" value="eIF5C"/>
    <property type="match status" value="1"/>
</dbReference>
<evidence type="ECO:0000256" key="3">
    <source>
        <dbReference type="ARBA" id="ARBA00018601"/>
    </source>
</evidence>
<evidence type="ECO:0000256" key="11">
    <source>
        <dbReference type="SAM" id="MobiDB-lite"/>
    </source>
</evidence>
<dbReference type="Gene3D" id="2.160.10.10">
    <property type="entry name" value="Hexapeptide repeat proteins"/>
    <property type="match status" value="1"/>
</dbReference>
<dbReference type="InterPro" id="IPR016024">
    <property type="entry name" value="ARM-type_fold"/>
</dbReference>
<dbReference type="Pfam" id="PF00483">
    <property type="entry name" value="NTP_transferase"/>
    <property type="match status" value="1"/>
</dbReference>
<organism evidence="13 14">
    <name type="scientific">Tuber aestivum</name>
    <name type="common">summer truffle</name>
    <dbReference type="NCBI Taxonomy" id="59557"/>
    <lineage>
        <taxon>Eukaryota</taxon>
        <taxon>Fungi</taxon>
        <taxon>Dikarya</taxon>
        <taxon>Ascomycota</taxon>
        <taxon>Pezizomycotina</taxon>
        <taxon>Pezizomycetes</taxon>
        <taxon>Pezizales</taxon>
        <taxon>Tuberaceae</taxon>
        <taxon>Tuber</taxon>
    </lineage>
</organism>
<dbReference type="GO" id="GO:0005085">
    <property type="term" value="F:guanyl-nucleotide exchange factor activity"/>
    <property type="evidence" value="ECO:0007669"/>
    <property type="project" value="InterPro"/>
</dbReference>
<dbReference type="InterPro" id="IPR029044">
    <property type="entry name" value="Nucleotide-diphossugar_trans"/>
</dbReference>
<evidence type="ECO:0000256" key="7">
    <source>
        <dbReference type="ARBA" id="ARBA00031190"/>
    </source>
</evidence>
<evidence type="ECO:0000256" key="1">
    <source>
        <dbReference type="ARBA" id="ARBA00004514"/>
    </source>
</evidence>
<feature type="domain" description="W2" evidence="12">
    <location>
        <begin position="528"/>
        <end position="700"/>
    </location>
</feature>
<dbReference type="PROSITE" id="PS51363">
    <property type="entry name" value="W2"/>
    <property type="match status" value="1"/>
</dbReference>
<dbReference type="SUPFAM" id="SSF53448">
    <property type="entry name" value="Nucleotide-diphospho-sugar transferases"/>
    <property type="match status" value="1"/>
</dbReference>
<dbReference type="SUPFAM" id="SSF48371">
    <property type="entry name" value="ARM repeat"/>
    <property type="match status" value="1"/>
</dbReference>
<dbReference type="PANTHER" id="PTHR45887:SF1">
    <property type="entry name" value="TRANSLATION INITIATION FACTOR EIF-2B SUBUNIT EPSILON"/>
    <property type="match status" value="1"/>
</dbReference>
<dbReference type="InterPro" id="IPR035543">
    <property type="entry name" value="eIF-2B_epsilon_N"/>
</dbReference>
<dbReference type="Proteomes" id="UP001412239">
    <property type="component" value="Unassembled WGS sequence"/>
</dbReference>
<dbReference type="GO" id="GO:0003743">
    <property type="term" value="F:translation initiation factor activity"/>
    <property type="evidence" value="ECO:0007669"/>
    <property type="project" value="TreeGrafter"/>
</dbReference>
<protein>
    <recommendedName>
        <fullName evidence="3">Mannose-1-phosphate guanyltransferase</fullName>
    </recommendedName>
    <alternativeName>
        <fullName evidence="7">GDP-mannose pyrophosphorylase</fullName>
    </alternativeName>
    <alternativeName>
        <fullName evidence="6">GTP-mannose-1-phosphate guanylyltransferase</fullName>
    </alternativeName>
    <alternativeName>
        <fullName evidence="8">Translation initiation factor eIF2B subunit epsilon</fullName>
    </alternativeName>
    <alternativeName>
        <fullName evidence="9">eIF2B GDP-GTP exchange factor subunit epsilon</fullName>
    </alternativeName>
</protein>
<dbReference type="CDD" id="cd11558">
    <property type="entry name" value="W2_eIF2B_epsilon"/>
    <property type="match status" value="1"/>
</dbReference>
<comment type="subcellular location">
    <subcellularLocation>
        <location evidence="1">Cytoplasm</location>
        <location evidence="1">Cytosol</location>
    </subcellularLocation>
</comment>
<dbReference type="InterPro" id="IPR051956">
    <property type="entry name" value="eIF2B_epsilon"/>
</dbReference>
<dbReference type="AlphaFoldDB" id="A0A292PVR8"/>
<dbReference type="PANTHER" id="PTHR45887">
    <property type="entry name" value="TRANSLATION INITIATION FACTOR EIF-2B SUBUNIT EPSILON"/>
    <property type="match status" value="1"/>
</dbReference>
<dbReference type="Pfam" id="PF02020">
    <property type="entry name" value="W2"/>
    <property type="match status" value="1"/>
</dbReference>
<dbReference type="GO" id="GO:0005851">
    <property type="term" value="C:eukaryotic translation initiation factor 2B complex"/>
    <property type="evidence" value="ECO:0007669"/>
    <property type="project" value="TreeGrafter"/>
</dbReference>
<dbReference type="Gene3D" id="1.25.40.180">
    <property type="match status" value="1"/>
</dbReference>
<dbReference type="InterPro" id="IPR003307">
    <property type="entry name" value="W2_domain"/>
</dbReference>
<dbReference type="FunFam" id="3.90.550.10:FF:000066">
    <property type="entry name" value="Translation initiation factor eIF-2B subunit epsilon"/>
    <property type="match status" value="1"/>
</dbReference>
<evidence type="ECO:0000313" key="13">
    <source>
        <dbReference type="EMBL" id="CUS10573.1"/>
    </source>
</evidence>
<evidence type="ECO:0000259" key="12">
    <source>
        <dbReference type="PROSITE" id="PS51363"/>
    </source>
</evidence>
<evidence type="ECO:0000256" key="10">
    <source>
        <dbReference type="ARBA" id="ARBA00046432"/>
    </source>
</evidence>
<keyword evidence="5" id="KW-0648">Protein biosynthesis</keyword>
<keyword evidence="4" id="KW-0963">Cytoplasm</keyword>